<proteinExistence type="predicted"/>
<evidence type="ECO:0000256" key="1">
    <source>
        <dbReference type="SAM" id="MobiDB-lite"/>
    </source>
</evidence>
<evidence type="ECO:0000313" key="2">
    <source>
        <dbReference type="EMBL" id="CRZ03912.1"/>
    </source>
</evidence>
<reference evidence="2" key="1">
    <citation type="submission" date="2015-04" db="EMBL/GenBank/DDBJ databases">
        <title>The genome sequence of the plant pathogenic Rhizarian Plasmodiophora brassicae reveals insights in its biotrophic life cycle and the origin of chitin synthesis.</title>
        <authorList>
            <person name="Schwelm A."/>
            <person name="Fogelqvist J."/>
            <person name="Knaust A."/>
            <person name="Julke S."/>
            <person name="Lilja T."/>
            <person name="Dhandapani V."/>
            <person name="Bonilla-Rosso G."/>
            <person name="Karlsson M."/>
            <person name="Shevchenko A."/>
            <person name="Choi S.R."/>
            <person name="Kim H.G."/>
            <person name="Park J.Y."/>
            <person name="Lim Y.P."/>
            <person name="Ludwig-Muller J."/>
            <person name="Dixelius C."/>
        </authorList>
    </citation>
    <scope>NUCLEOTIDE SEQUENCE</scope>
    <source>
        <tissue evidence="2">Potato root galls</tissue>
    </source>
</reference>
<sequence>RNPATTMDVEPLPKENGRSPPITPAVLGALADFYQVHFAAYCEGRKKRPMQKIPAKVWSLIMADMTIHLDGHAISEAKERTLKDNLRGFLDELGTGTADGEGVAPELQNVSLMQKLKASDTYASEMIQERRVALISPQTNEKRRKRAIDRQDSDEDGDAQPSMNRKEARAVSTSTLKSLAASMNSGIETQ</sequence>
<feature type="non-terminal residue" evidence="2">
    <location>
        <position position="1"/>
    </location>
</feature>
<accession>A0A0H5QQM8</accession>
<feature type="non-terminal residue" evidence="2">
    <location>
        <position position="190"/>
    </location>
</feature>
<dbReference type="EMBL" id="HACM01003470">
    <property type="protein sequence ID" value="CRZ03912.1"/>
    <property type="molecule type" value="Transcribed_RNA"/>
</dbReference>
<feature type="region of interest" description="Disordered" evidence="1">
    <location>
        <begin position="134"/>
        <end position="190"/>
    </location>
</feature>
<organism evidence="2">
    <name type="scientific">Spongospora subterranea</name>
    <dbReference type="NCBI Taxonomy" id="70186"/>
    <lineage>
        <taxon>Eukaryota</taxon>
        <taxon>Sar</taxon>
        <taxon>Rhizaria</taxon>
        <taxon>Endomyxa</taxon>
        <taxon>Phytomyxea</taxon>
        <taxon>Plasmodiophorida</taxon>
        <taxon>Plasmodiophoridae</taxon>
        <taxon>Spongospora</taxon>
    </lineage>
</organism>
<dbReference type="AlphaFoldDB" id="A0A0H5QQM8"/>
<protein>
    <submittedName>
        <fullName evidence="2">Uncharacterized protein</fullName>
    </submittedName>
</protein>
<name>A0A0H5QQM8_9EUKA</name>
<feature type="compositionally biased region" description="Polar residues" evidence="1">
    <location>
        <begin position="171"/>
        <end position="190"/>
    </location>
</feature>
<feature type="region of interest" description="Disordered" evidence="1">
    <location>
        <begin position="1"/>
        <end position="20"/>
    </location>
</feature>